<organism evidence="2 3">
    <name type="scientific">Aureobasidium namibiae CBS 147.97</name>
    <dbReference type="NCBI Taxonomy" id="1043004"/>
    <lineage>
        <taxon>Eukaryota</taxon>
        <taxon>Fungi</taxon>
        <taxon>Dikarya</taxon>
        <taxon>Ascomycota</taxon>
        <taxon>Pezizomycotina</taxon>
        <taxon>Dothideomycetes</taxon>
        <taxon>Dothideomycetidae</taxon>
        <taxon>Dothideales</taxon>
        <taxon>Saccotheciaceae</taxon>
        <taxon>Aureobasidium</taxon>
    </lineage>
</organism>
<sequence>MEAFIEPMSQLIIDLSAFNSEKNSTVDSDRTNVLAAFRLFVDAVETFAEHLHRQLHRDKIAFTSTGKEVTATINDHKDNLLQRSKHMLEIADDAVTNTQQLKRLALDLQLRASKIREAIEELRVQTIQRSKVDEARINQIEGELEKQLAVVKETDAKLQDLERDMGNAEDTQTTMSMVRFASLFLRQTVPVVGIPLRIYSDIYGRSAQRELDALKVQKESVLREARDLSASMDSLKAQCLQNASNIARCEGQLKDAGHMLDDLHKSEIGAIDLVHLDALKQTASRFVSYATDLEGDVCKIHWAEASLELQTNVRSLVEGMRKVEDLDFALALRRLE</sequence>
<dbReference type="Proteomes" id="UP000027730">
    <property type="component" value="Unassembled WGS sequence"/>
</dbReference>
<dbReference type="EMBL" id="KL584736">
    <property type="protein sequence ID" value="KEQ68176.1"/>
    <property type="molecule type" value="Genomic_DNA"/>
</dbReference>
<feature type="coiled-coil region" evidence="1">
    <location>
        <begin position="105"/>
        <end position="171"/>
    </location>
</feature>
<dbReference type="RefSeq" id="XP_013422361.1">
    <property type="nucleotide sequence ID" value="XM_013566907.1"/>
</dbReference>
<dbReference type="HOGENOM" id="CLU_826344_0_0_1"/>
<name>A0A074X0N4_9PEZI</name>
<gene>
    <name evidence="2" type="ORF">M436DRAFT_86625</name>
</gene>
<feature type="coiled-coil region" evidence="1">
    <location>
        <begin position="204"/>
        <end position="238"/>
    </location>
</feature>
<evidence type="ECO:0000313" key="2">
    <source>
        <dbReference type="EMBL" id="KEQ68176.1"/>
    </source>
</evidence>
<evidence type="ECO:0000256" key="1">
    <source>
        <dbReference type="SAM" id="Coils"/>
    </source>
</evidence>
<protein>
    <submittedName>
        <fullName evidence="2">Uncharacterized protein</fullName>
    </submittedName>
</protein>
<dbReference type="AlphaFoldDB" id="A0A074X0N4"/>
<keyword evidence="3" id="KW-1185">Reference proteome</keyword>
<dbReference type="GeneID" id="25417768"/>
<evidence type="ECO:0000313" key="3">
    <source>
        <dbReference type="Proteomes" id="UP000027730"/>
    </source>
</evidence>
<reference evidence="2 3" key="1">
    <citation type="journal article" date="2014" name="BMC Genomics">
        <title>Genome sequencing of four Aureobasidium pullulans varieties: biotechnological potential, stress tolerance, and description of new species.</title>
        <authorList>
            <person name="Gostin Ar C."/>
            <person name="Ohm R.A."/>
            <person name="Kogej T."/>
            <person name="Sonjak S."/>
            <person name="Turk M."/>
            <person name="Zajc J."/>
            <person name="Zalar P."/>
            <person name="Grube M."/>
            <person name="Sun H."/>
            <person name="Han J."/>
            <person name="Sharma A."/>
            <person name="Chiniquy J."/>
            <person name="Ngan C.Y."/>
            <person name="Lipzen A."/>
            <person name="Barry K."/>
            <person name="Grigoriev I.V."/>
            <person name="Gunde-Cimerman N."/>
        </authorList>
    </citation>
    <scope>NUCLEOTIDE SEQUENCE [LARGE SCALE GENOMIC DNA]</scope>
    <source>
        <strain evidence="2 3">CBS 147.97</strain>
    </source>
</reference>
<proteinExistence type="predicted"/>
<keyword evidence="1" id="KW-0175">Coiled coil</keyword>
<accession>A0A074X0N4</accession>